<evidence type="ECO:0000256" key="5">
    <source>
        <dbReference type="ARBA" id="ARBA00022989"/>
    </source>
</evidence>
<evidence type="ECO:0000256" key="7">
    <source>
        <dbReference type="ARBA" id="ARBA00023136"/>
    </source>
</evidence>
<dbReference type="PANTHER" id="PTHR45678">
    <property type="entry name" value="MITOCHONDRIAL 2-OXODICARBOXYLATE CARRIER 1-RELATED"/>
    <property type="match status" value="1"/>
</dbReference>
<keyword evidence="3 8" id="KW-0812">Transmembrane</keyword>
<comment type="similarity">
    <text evidence="2 9">Belongs to the mitochondrial carrier (TC 2.A.29) family.</text>
</comment>
<dbReference type="AlphaFoldDB" id="K8EBE7"/>
<dbReference type="STRING" id="41875.K8EBE7"/>
<dbReference type="InterPro" id="IPR023395">
    <property type="entry name" value="MCP_dom_sf"/>
</dbReference>
<dbReference type="SUPFAM" id="SSF103506">
    <property type="entry name" value="Mitochondrial carrier"/>
    <property type="match status" value="1"/>
</dbReference>
<dbReference type="PROSITE" id="PS50920">
    <property type="entry name" value="SOLCAR"/>
    <property type="match status" value="2"/>
</dbReference>
<evidence type="ECO:0000256" key="9">
    <source>
        <dbReference type="RuleBase" id="RU000488"/>
    </source>
</evidence>
<keyword evidence="6" id="KW-0496">Mitochondrion</keyword>
<organism evidence="10 11">
    <name type="scientific">Bathycoccus prasinos</name>
    <dbReference type="NCBI Taxonomy" id="41875"/>
    <lineage>
        <taxon>Eukaryota</taxon>
        <taxon>Viridiplantae</taxon>
        <taxon>Chlorophyta</taxon>
        <taxon>Mamiellophyceae</taxon>
        <taxon>Mamiellales</taxon>
        <taxon>Bathycoccaceae</taxon>
        <taxon>Bathycoccus</taxon>
    </lineage>
</organism>
<dbReference type="Proteomes" id="UP000198341">
    <property type="component" value="Chromosome 2"/>
</dbReference>
<feature type="repeat" description="Solcar" evidence="8">
    <location>
        <begin position="181"/>
        <end position="267"/>
    </location>
</feature>
<comment type="subcellular location">
    <subcellularLocation>
        <location evidence="1">Mitochondrion inner membrane</location>
        <topology evidence="1">Multi-pass membrane protein</topology>
    </subcellularLocation>
</comment>
<evidence type="ECO:0000313" key="11">
    <source>
        <dbReference type="Proteomes" id="UP000198341"/>
    </source>
</evidence>
<dbReference type="InterPro" id="IPR018108">
    <property type="entry name" value="MCP_transmembrane"/>
</dbReference>
<proteinExistence type="inferred from homology"/>
<evidence type="ECO:0000256" key="2">
    <source>
        <dbReference type="ARBA" id="ARBA00006375"/>
    </source>
</evidence>
<keyword evidence="5" id="KW-1133">Transmembrane helix</keyword>
<dbReference type="Gene3D" id="1.50.40.10">
    <property type="entry name" value="Mitochondrial carrier domain"/>
    <property type="match status" value="1"/>
</dbReference>
<dbReference type="GeneID" id="19017117"/>
<dbReference type="Pfam" id="PF00153">
    <property type="entry name" value="Mito_carr"/>
    <property type="match status" value="2"/>
</dbReference>
<keyword evidence="4" id="KW-0999">Mitochondrion inner membrane</keyword>
<evidence type="ECO:0000256" key="8">
    <source>
        <dbReference type="PROSITE-ProRule" id="PRU00282"/>
    </source>
</evidence>
<dbReference type="PANTHER" id="PTHR45678:SF9">
    <property type="entry name" value="CALCIUM-BINDING MITOCHONDRIAL CARRIER PROTEIN ARALAR1"/>
    <property type="match status" value="1"/>
</dbReference>
<keyword evidence="7 8" id="KW-0472">Membrane</keyword>
<evidence type="ECO:0000256" key="4">
    <source>
        <dbReference type="ARBA" id="ARBA00022792"/>
    </source>
</evidence>
<evidence type="ECO:0000256" key="6">
    <source>
        <dbReference type="ARBA" id="ARBA00023128"/>
    </source>
</evidence>
<keyword evidence="9" id="KW-0813">Transport</keyword>
<evidence type="ECO:0000256" key="1">
    <source>
        <dbReference type="ARBA" id="ARBA00004448"/>
    </source>
</evidence>
<dbReference type="GO" id="GO:0005743">
    <property type="term" value="C:mitochondrial inner membrane"/>
    <property type="evidence" value="ECO:0007669"/>
    <property type="project" value="UniProtKB-SubCell"/>
</dbReference>
<evidence type="ECO:0000256" key="3">
    <source>
        <dbReference type="ARBA" id="ARBA00022692"/>
    </source>
</evidence>
<dbReference type="KEGG" id="bpg:Bathy02g00040"/>
<evidence type="ECO:0000313" key="10">
    <source>
        <dbReference type="EMBL" id="CCO15139.1"/>
    </source>
</evidence>
<reference evidence="10 11" key="1">
    <citation type="submission" date="2011-10" db="EMBL/GenBank/DDBJ databases">
        <authorList>
            <person name="Genoscope - CEA"/>
        </authorList>
    </citation>
    <scope>NUCLEOTIDE SEQUENCE [LARGE SCALE GENOMIC DNA]</scope>
    <source>
        <strain evidence="10 11">RCC 1105</strain>
    </source>
</reference>
<feature type="repeat" description="Solcar" evidence="8">
    <location>
        <begin position="89"/>
        <end position="170"/>
    </location>
</feature>
<name>K8EBE7_9CHLO</name>
<accession>K8EBE7</accession>
<dbReference type="InterPro" id="IPR051028">
    <property type="entry name" value="Mito_Solute_Carrier"/>
</dbReference>
<dbReference type="EMBL" id="FO082277">
    <property type="protein sequence ID" value="CCO15139.1"/>
    <property type="molecule type" value="Genomic_DNA"/>
</dbReference>
<sequence>MATKKATLSDTENLAVGALGGILETGIQMPLITYKITSQDGRPMPKNIQGWYRGVVANAGAVAPITAFQMAVNGGLERLILAGDTSRELQAHEKIGAAMGAGAISSILYSPLDLVVIQQQKLATSIGGALSAVTKEHGMAALFRGFTSCAVRESIYTAGYLGVGPVATQHIKTMHPFFSENEQAARIAGSCFAGTMAAVMTHPVDTAKTCMQGDMASTTYRNARSALGQVYSEHGIGGLYRGGAARTARICGAFFIVDNVREAAMKYKAEHFDS</sequence>
<keyword evidence="11" id="KW-1185">Reference proteome</keyword>
<gene>
    <name evidence="10" type="ORF">Bathy02g00040</name>
</gene>
<dbReference type="eggNOG" id="KOG0751">
    <property type="taxonomic scope" value="Eukaryota"/>
</dbReference>
<dbReference type="OrthoDB" id="44467at2759"/>
<dbReference type="GO" id="GO:0022857">
    <property type="term" value="F:transmembrane transporter activity"/>
    <property type="evidence" value="ECO:0007669"/>
    <property type="project" value="TreeGrafter"/>
</dbReference>
<dbReference type="RefSeq" id="XP_007514899.1">
    <property type="nucleotide sequence ID" value="XM_007514837.1"/>
</dbReference>
<protein>
    <submittedName>
        <fullName evidence="10">Mitochondrial carrier family</fullName>
    </submittedName>
</protein>